<dbReference type="Proteomes" id="UP000284407">
    <property type="component" value="Unassembled WGS sequence"/>
</dbReference>
<proteinExistence type="predicted"/>
<dbReference type="AlphaFoldDB" id="A0A420DHD1"/>
<reference evidence="1 2" key="1">
    <citation type="submission" date="2018-09" db="EMBL/GenBank/DDBJ databases">
        <title>Genomic Encyclopedia of Archaeal and Bacterial Type Strains, Phase II (KMG-II): from individual species to whole genera.</title>
        <authorList>
            <person name="Goeker M."/>
        </authorList>
    </citation>
    <scope>NUCLEOTIDE SEQUENCE [LARGE SCALE GENOMIC DNA]</scope>
    <source>
        <strain evidence="1 2">DSM 11458</strain>
    </source>
</reference>
<organism evidence="1 2">
    <name type="scientific">Sulfitobacter guttiformis</name>
    <dbReference type="NCBI Taxonomy" id="74349"/>
    <lineage>
        <taxon>Bacteria</taxon>
        <taxon>Pseudomonadati</taxon>
        <taxon>Pseudomonadota</taxon>
        <taxon>Alphaproteobacteria</taxon>
        <taxon>Rhodobacterales</taxon>
        <taxon>Roseobacteraceae</taxon>
        <taxon>Sulfitobacter</taxon>
    </lineage>
</organism>
<accession>A0A420DHD1</accession>
<evidence type="ECO:0000313" key="1">
    <source>
        <dbReference type="EMBL" id="RKE93629.1"/>
    </source>
</evidence>
<sequence length="99" mass="10921">MSDILKGMTLGVALILAGFAIYGNWDHIGSDPKSVTYAKPSQDMYVLFFVNTGINGQPALSMRLGEPKTSKECYDSAGFSNERLANYGETYVCRYAYTE</sequence>
<comment type="caution">
    <text evidence="1">The sequence shown here is derived from an EMBL/GenBank/DDBJ whole genome shotgun (WGS) entry which is preliminary data.</text>
</comment>
<protein>
    <submittedName>
        <fullName evidence="1">Uncharacterized protein</fullName>
    </submittedName>
</protein>
<evidence type="ECO:0000313" key="2">
    <source>
        <dbReference type="Proteomes" id="UP000284407"/>
    </source>
</evidence>
<keyword evidence="2" id="KW-1185">Reference proteome</keyword>
<name>A0A420DHD1_9RHOB</name>
<gene>
    <name evidence="1" type="ORF">C8N30_2706</name>
</gene>
<dbReference type="EMBL" id="RAQK01000002">
    <property type="protein sequence ID" value="RKE93629.1"/>
    <property type="molecule type" value="Genomic_DNA"/>
</dbReference>